<organism evidence="4 5">
    <name type="scientific">Streptomyces ficellus</name>
    <dbReference type="NCBI Taxonomy" id="1977088"/>
    <lineage>
        <taxon>Bacteria</taxon>
        <taxon>Bacillati</taxon>
        <taxon>Actinomycetota</taxon>
        <taxon>Actinomycetes</taxon>
        <taxon>Kitasatosporales</taxon>
        <taxon>Streptomycetaceae</taxon>
        <taxon>Streptomyces</taxon>
    </lineage>
</organism>
<dbReference type="EMBL" id="CP034279">
    <property type="protein sequence ID" value="QGV79914.1"/>
    <property type="molecule type" value="Genomic_DNA"/>
</dbReference>
<feature type="compositionally biased region" description="Low complexity" evidence="1">
    <location>
        <begin position="24"/>
        <end position="33"/>
    </location>
</feature>
<reference evidence="4 5" key="1">
    <citation type="submission" date="2018-12" db="EMBL/GenBank/DDBJ databases">
        <title>Complete genome sequence of Streptomyces ficellus NRRL8067, the producer of ficellomycin, feldamycin and nojirimycin.</title>
        <authorList>
            <person name="Zhang H."/>
            <person name="Yue R."/>
            <person name="Liu Y."/>
            <person name="Li M."/>
            <person name="Mu H."/>
            <person name="Zhang J."/>
        </authorList>
    </citation>
    <scope>NUCLEOTIDE SEQUENCE [LARGE SCALE GENOMIC DNA]</scope>
    <source>
        <strain evidence="4 5">NRRL 8067</strain>
    </source>
</reference>
<feature type="region of interest" description="Disordered" evidence="1">
    <location>
        <begin position="1"/>
        <end position="120"/>
    </location>
</feature>
<keyword evidence="5" id="KW-1185">Reference proteome</keyword>
<keyword evidence="2" id="KW-0472">Membrane</keyword>
<feature type="compositionally biased region" description="Polar residues" evidence="1">
    <location>
        <begin position="161"/>
        <end position="172"/>
    </location>
</feature>
<proteinExistence type="predicted"/>
<evidence type="ECO:0000313" key="5">
    <source>
        <dbReference type="Proteomes" id="UP000422572"/>
    </source>
</evidence>
<dbReference type="PROSITE" id="PS51175">
    <property type="entry name" value="CBM6"/>
    <property type="match status" value="1"/>
</dbReference>
<dbReference type="RefSeq" id="WP_156693645.1">
    <property type="nucleotide sequence ID" value="NZ_CP034279.1"/>
</dbReference>
<name>A0A6I6FA96_9ACTN</name>
<gene>
    <name evidence="4" type="ORF">EIZ62_17990</name>
</gene>
<feature type="compositionally biased region" description="Basic and acidic residues" evidence="1">
    <location>
        <begin position="175"/>
        <end position="185"/>
    </location>
</feature>
<feature type="transmembrane region" description="Helical" evidence="2">
    <location>
        <begin position="125"/>
        <end position="146"/>
    </location>
</feature>
<feature type="domain" description="CBM6" evidence="3">
    <location>
        <begin position="186"/>
        <end position="317"/>
    </location>
</feature>
<evidence type="ECO:0000259" key="3">
    <source>
        <dbReference type="PROSITE" id="PS51175"/>
    </source>
</evidence>
<accession>A0A6I6FA96</accession>
<evidence type="ECO:0000256" key="1">
    <source>
        <dbReference type="SAM" id="MobiDB-lite"/>
    </source>
</evidence>
<dbReference type="AlphaFoldDB" id="A0A6I6FA96"/>
<dbReference type="Proteomes" id="UP000422572">
    <property type="component" value="Chromosome"/>
</dbReference>
<dbReference type="KEGG" id="sfic:EIZ62_17990"/>
<dbReference type="SUPFAM" id="SSF49785">
    <property type="entry name" value="Galactose-binding domain-like"/>
    <property type="match status" value="1"/>
</dbReference>
<evidence type="ECO:0000313" key="4">
    <source>
        <dbReference type="EMBL" id="QGV79914.1"/>
    </source>
</evidence>
<protein>
    <submittedName>
        <fullName evidence="4">Carbohydrate-binding protein</fullName>
    </submittedName>
</protein>
<dbReference type="InterPro" id="IPR008979">
    <property type="entry name" value="Galactose-bd-like_sf"/>
</dbReference>
<feature type="compositionally biased region" description="Low complexity" evidence="1">
    <location>
        <begin position="71"/>
        <end position="90"/>
    </location>
</feature>
<dbReference type="OrthoDB" id="190883at2"/>
<keyword evidence="2" id="KW-0812">Transmembrane</keyword>
<keyword evidence="2" id="KW-1133">Transmembrane helix</keyword>
<dbReference type="Gene3D" id="2.60.120.260">
    <property type="entry name" value="Galactose-binding domain-like"/>
    <property type="match status" value="1"/>
</dbReference>
<sequence length="323" mass="33470">MAAGNNGASTPEDDDPFGYLYADGQTAGAQAPRQGGGYGYPGPAAQPGVPRTSYNQVRAVGERQYGGGGQVPPQAQYQQQYAQPSPQYAAPETYPGGGGDRTRPVPQVQPARGGGRGGGPNTKGLLIGAIAVVLVVVIGITVAVLTNGKGDGKGDKANPTAPASQVQETPSPDASKGEDEKPVELPRQDAATLQLGGPAALGKDVKGAKGADGAYVMFNGVGGSASWTVDVPKDGQYTLFLSYSVPGKDANASLSVNGEAPRNIRMKNFAHAAEGDWEKGWTYTYSYAELKKGTNTMKMSCEPSNQCEAYLDQVWLKEGQVKG</sequence>
<evidence type="ECO:0000256" key="2">
    <source>
        <dbReference type="SAM" id="Phobius"/>
    </source>
</evidence>
<dbReference type="GO" id="GO:0030246">
    <property type="term" value="F:carbohydrate binding"/>
    <property type="evidence" value="ECO:0007669"/>
    <property type="project" value="InterPro"/>
</dbReference>
<dbReference type="InterPro" id="IPR005084">
    <property type="entry name" value="CBM6"/>
</dbReference>
<feature type="region of interest" description="Disordered" evidence="1">
    <location>
        <begin position="148"/>
        <end position="185"/>
    </location>
</feature>